<feature type="region of interest" description="Disordered" evidence="1">
    <location>
        <begin position="47"/>
        <end position="69"/>
    </location>
</feature>
<accession>A0A1Y5S2F4</accession>
<gene>
    <name evidence="2" type="ORF">PAM7066_01257</name>
</gene>
<dbReference type="EMBL" id="FWFV01000002">
    <property type="protein sequence ID" value="SLN30091.1"/>
    <property type="molecule type" value="Genomic_DNA"/>
</dbReference>
<dbReference type="AlphaFoldDB" id="A0A1Y5S2F4"/>
<evidence type="ECO:0000313" key="3">
    <source>
        <dbReference type="Proteomes" id="UP000193870"/>
    </source>
</evidence>
<organism evidence="2 3">
    <name type="scientific">Palleronia marisminoris</name>
    <dbReference type="NCBI Taxonomy" id="315423"/>
    <lineage>
        <taxon>Bacteria</taxon>
        <taxon>Pseudomonadati</taxon>
        <taxon>Pseudomonadota</taxon>
        <taxon>Alphaproteobacteria</taxon>
        <taxon>Rhodobacterales</taxon>
        <taxon>Roseobacteraceae</taxon>
        <taxon>Palleronia</taxon>
    </lineage>
</organism>
<reference evidence="2 3" key="1">
    <citation type="submission" date="2017-03" db="EMBL/GenBank/DDBJ databases">
        <authorList>
            <person name="Afonso C.L."/>
            <person name="Miller P.J."/>
            <person name="Scott M.A."/>
            <person name="Spackman E."/>
            <person name="Goraichik I."/>
            <person name="Dimitrov K.M."/>
            <person name="Suarez D.L."/>
            <person name="Swayne D.E."/>
        </authorList>
    </citation>
    <scope>NUCLEOTIDE SEQUENCE [LARGE SCALE GENOMIC DNA]</scope>
    <source>
        <strain evidence="2 3">CECT 7066</strain>
    </source>
</reference>
<dbReference type="Proteomes" id="UP000193870">
    <property type="component" value="Unassembled WGS sequence"/>
</dbReference>
<proteinExistence type="predicted"/>
<sequence length="69" mass="7330">MKLGRMDGGTAGTVVVGFASTEWELQPVTAADDERAIAGMREFCNSTSPSAMRKAHGGANIETSTNWRV</sequence>
<evidence type="ECO:0000256" key="1">
    <source>
        <dbReference type="SAM" id="MobiDB-lite"/>
    </source>
</evidence>
<name>A0A1Y5S2F4_9RHOB</name>
<keyword evidence="3" id="KW-1185">Reference proteome</keyword>
<evidence type="ECO:0000313" key="2">
    <source>
        <dbReference type="EMBL" id="SLN30091.1"/>
    </source>
</evidence>
<protein>
    <submittedName>
        <fullName evidence="2">Uncharacterized protein</fullName>
    </submittedName>
</protein>
<dbReference type="STRING" id="315423.SAMN04488020_10224"/>